<feature type="compositionally biased region" description="Basic and acidic residues" evidence="1">
    <location>
        <begin position="211"/>
        <end position="225"/>
    </location>
</feature>
<dbReference type="EMBL" id="CP110421">
    <property type="protein sequence ID" value="WAQ81256.1"/>
    <property type="molecule type" value="Genomic_DNA"/>
</dbReference>
<dbReference type="InterPro" id="IPR018465">
    <property type="entry name" value="Scm3/HJURP"/>
</dbReference>
<gene>
    <name evidence="2" type="ORF">PtA15_1A596</name>
</gene>
<accession>A0ABY7C7W9</accession>
<evidence type="ECO:0000256" key="1">
    <source>
        <dbReference type="SAM" id="MobiDB-lite"/>
    </source>
</evidence>
<protein>
    <submittedName>
        <fullName evidence="2">Uncharacterized protein</fullName>
    </submittedName>
</protein>
<feature type="region of interest" description="Disordered" evidence="1">
    <location>
        <begin position="153"/>
        <end position="183"/>
    </location>
</feature>
<feature type="compositionally biased region" description="Basic and acidic residues" evidence="1">
    <location>
        <begin position="240"/>
        <end position="249"/>
    </location>
</feature>
<reference evidence="2" key="1">
    <citation type="submission" date="2022-10" db="EMBL/GenBank/DDBJ databases">
        <title>Puccinia triticina Genome sequencing and assembly.</title>
        <authorList>
            <person name="Li C."/>
        </authorList>
    </citation>
    <scope>NUCLEOTIDE SEQUENCE</scope>
    <source>
        <strain evidence="2">Pt15</strain>
    </source>
</reference>
<dbReference type="GeneID" id="77806534"/>
<evidence type="ECO:0000313" key="3">
    <source>
        <dbReference type="Proteomes" id="UP001164743"/>
    </source>
</evidence>
<sequence>MNISHLERFLTTSPDTTSGADEPPLDLDNICLLRARSMRKFVRALESIATRYAGDGDEEADDVVDLARLEVVEDRGYIRNRLALQPLSSPSSNKGKQRADPRLQLFDLLDPPSHDADPDEWGEIDGQSGGTEDEDYTMTNALFERLKKRVQERASDISRHRLHKASTTGRAEEEPCGFSSPSSVIDGHVGLALVGADDDGADAFAVPEAAAARERDDAGGAHGSDDGGPADALDQEQADEADRRARESSEDPMLLPASSKKRRHSKPRASGPPLP</sequence>
<keyword evidence="3" id="KW-1185">Reference proteome</keyword>
<organism evidence="2 3">
    <name type="scientific">Puccinia triticina</name>
    <dbReference type="NCBI Taxonomy" id="208348"/>
    <lineage>
        <taxon>Eukaryota</taxon>
        <taxon>Fungi</taxon>
        <taxon>Dikarya</taxon>
        <taxon>Basidiomycota</taxon>
        <taxon>Pucciniomycotina</taxon>
        <taxon>Pucciniomycetes</taxon>
        <taxon>Pucciniales</taxon>
        <taxon>Pucciniaceae</taxon>
        <taxon>Puccinia</taxon>
    </lineage>
</organism>
<dbReference type="Proteomes" id="UP001164743">
    <property type="component" value="Chromosome 1A"/>
</dbReference>
<name>A0ABY7C7W9_9BASI</name>
<feature type="compositionally biased region" description="Polar residues" evidence="1">
    <location>
        <begin position="10"/>
        <end position="19"/>
    </location>
</feature>
<proteinExistence type="predicted"/>
<feature type="region of interest" description="Disordered" evidence="1">
    <location>
        <begin position="112"/>
        <end position="134"/>
    </location>
</feature>
<dbReference type="RefSeq" id="XP_053016811.1">
    <property type="nucleotide sequence ID" value="XM_053165639.1"/>
</dbReference>
<evidence type="ECO:0000313" key="2">
    <source>
        <dbReference type="EMBL" id="WAQ81256.1"/>
    </source>
</evidence>
<feature type="region of interest" description="Disordered" evidence="1">
    <location>
        <begin position="205"/>
        <end position="275"/>
    </location>
</feature>
<feature type="region of interest" description="Disordered" evidence="1">
    <location>
        <begin position="1"/>
        <end position="24"/>
    </location>
</feature>
<dbReference type="Pfam" id="PF10384">
    <property type="entry name" value="Scm3"/>
    <property type="match status" value="1"/>
</dbReference>